<reference evidence="13" key="2">
    <citation type="journal article" date="2024" name="Plant">
        <title>Genomic evolution and insights into agronomic trait innovations of Sesamum species.</title>
        <authorList>
            <person name="Miao H."/>
            <person name="Wang L."/>
            <person name="Qu L."/>
            <person name="Liu H."/>
            <person name="Sun Y."/>
            <person name="Le M."/>
            <person name="Wang Q."/>
            <person name="Wei S."/>
            <person name="Zheng Y."/>
            <person name="Lin W."/>
            <person name="Duan Y."/>
            <person name="Cao H."/>
            <person name="Xiong S."/>
            <person name="Wang X."/>
            <person name="Wei L."/>
            <person name="Li C."/>
            <person name="Ma Q."/>
            <person name="Ju M."/>
            <person name="Zhao R."/>
            <person name="Li G."/>
            <person name="Mu C."/>
            <person name="Tian Q."/>
            <person name="Mei H."/>
            <person name="Zhang T."/>
            <person name="Gao T."/>
            <person name="Zhang H."/>
        </authorList>
    </citation>
    <scope>NUCLEOTIDE SEQUENCE</scope>
    <source>
        <strain evidence="13">K16</strain>
    </source>
</reference>
<feature type="binding site" evidence="9">
    <location>
        <position position="166"/>
    </location>
    <ligand>
        <name>ATP</name>
        <dbReference type="ChEBI" id="CHEBI:30616"/>
    </ligand>
</feature>
<dbReference type="PROSITE" id="PS50011">
    <property type="entry name" value="PROTEIN_KINASE_DOM"/>
    <property type="match status" value="1"/>
</dbReference>
<feature type="region of interest" description="Disordered" evidence="11">
    <location>
        <begin position="1"/>
        <end position="119"/>
    </location>
</feature>
<accession>A0AAE1XHC3</accession>
<organism evidence="13 14">
    <name type="scientific">Sesamum angolense</name>
    <dbReference type="NCBI Taxonomy" id="2727404"/>
    <lineage>
        <taxon>Eukaryota</taxon>
        <taxon>Viridiplantae</taxon>
        <taxon>Streptophyta</taxon>
        <taxon>Embryophyta</taxon>
        <taxon>Tracheophyta</taxon>
        <taxon>Spermatophyta</taxon>
        <taxon>Magnoliopsida</taxon>
        <taxon>eudicotyledons</taxon>
        <taxon>Gunneridae</taxon>
        <taxon>Pentapetalae</taxon>
        <taxon>asterids</taxon>
        <taxon>lamiids</taxon>
        <taxon>Lamiales</taxon>
        <taxon>Pedaliaceae</taxon>
        <taxon>Sesamum</taxon>
    </lineage>
</organism>
<gene>
    <name evidence="13" type="ORF">Sango_0214900</name>
</gene>
<comment type="catalytic activity">
    <reaction evidence="7">
        <text>L-threonyl-[protein] + ATP = O-phospho-L-threonyl-[protein] + ADP + H(+)</text>
        <dbReference type="Rhea" id="RHEA:46608"/>
        <dbReference type="Rhea" id="RHEA-COMP:11060"/>
        <dbReference type="Rhea" id="RHEA-COMP:11605"/>
        <dbReference type="ChEBI" id="CHEBI:15378"/>
        <dbReference type="ChEBI" id="CHEBI:30013"/>
        <dbReference type="ChEBI" id="CHEBI:30616"/>
        <dbReference type="ChEBI" id="CHEBI:61977"/>
        <dbReference type="ChEBI" id="CHEBI:456216"/>
        <dbReference type="EC" id="2.7.11.1"/>
    </reaction>
</comment>
<evidence type="ECO:0000256" key="9">
    <source>
        <dbReference type="PROSITE-ProRule" id="PRU10141"/>
    </source>
</evidence>
<dbReference type="CDD" id="cd14066">
    <property type="entry name" value="STKc_IRAK"/>
    <property type="match status" value="1"/>
</dbReference>
<dbReference type="InterPro" id="IPR017441">
    <property type="entry name" value="Protein_kinase_ATP_BS"/>
</dbReference>
<dbReference type="InterPro" id="IPR001245">
    <property type="entry name" value="Ser-Thr/Tyr_kinase_cat_dom"/>
</dbReference>
<keyword evidence="4 9" id="KW-0547">Nucleotide-binding</keyword>
<feature type="compositionally biased region" description="Low complexity" evidence="11">
    <location>
        <begin position="100"/>
        <end position="111"/>
    </location>
</feature>
<evidence type="ECO:0000256" key="8">
    <source>
        <dbReference type="ARBA" id="ARBA00048679"/>
    </source>
</evidence>
<feature type="compositionally biased region" description="Low complexity" evidence="11">
    <location>
        <begin position="80"/>
        <end position="93"/>
    </location>
</feature>
<dbReference type="InterPro" id="IPR008271">
    <property type="entry name" value="Ser/Thr_kinase_AS"/>
</dbReference>
<comment type="caution">
    <text evidence="13">The sequence shown here is derived from an EMBL/GenBank/DDBJ whole genome shotgun (WGS) entry which is preliminary data.</text>
</comment>
<dbReference type="EMBL" id="JACGWL010000001">
    <property type="protein sequence ID" value="KAK4411419.1"/>
    <property type="molecule type" value="Genomic_DNA"/>
</dbReference>
<evidence type="ECO:0000256" key="5">
    <source>
        <dbReference type="ARBA" id="ARBA00022777"/>
    </source>
</evidence>
<dbReference type="FunFam" id="3.30.200.20:FF:001335">
    <property type="entry name" value="Calmodulin-binding receptor-like cytoplasmic kinase 2"/>
    <property type="match status" value="1"/>
</dbReference>
<keyword evidence="6 9" id="KW-0067">ATP-binding</keyword>
<dbReference type="Gene3D" id="3.30.200.20">
    <property type="entry name" value="Phosphorylase Kinase, domain 1"/>
    <property type="match status" value="1"/>
</dbReference>
<dbReference type="Pfam" id="PF07714">
    <property type="entry name" value="PK_Tyr_Ser-Thr"/>
    <property type="match status" value="1"/>
</dbReference>
<dbReference type="EC" id="2.7.11.1" evidence="1"/>
<dbReference type="Proteomes" id="UP001289374">
    <property type="component" value="Unassembled WGS sequence"/>
</dbReference>
<dbReference type="GO" id="GO:0005524">
    <property type="term" value="F:ATP binding"/>
    <property type="evidence" value="ECO:0007669"/>
    <property type="project" value="UniProtKB-UniRule"/>
</dbReference>
<dbReference type="SMART" id="SM00220">
    <property type="entry name" value="S_TKc"/>
    <property type="match status" value="1"/>
</dbReference>
<dbReference type="InterPro" id="IPR000719">
    <property type="entry name" value="Prot_kinase_dom"/>
</dbReference>
<dbReference type="PROSITE" id="PS00108">
    <property type="entry name" value="PROTEIN_KINASE_ST"/>
    <property type="match status" value="1"/>
</dbReference>
<evidence type="ECO:0000256" key="11">
    <source>
        <dbReference type="SAM" id="MobiDB-lite"/>
    </source>
</evidence>
<dbReference type="InterPro" id="IPR011009">
    <property type="entry name" value="Kinase-like_dom_sf"/>
</dbReference>
<name>A0AAE1XHC3_9LAMI</name>
<dbReference type="PANTHER" id="PTHR47989">
    <property type="entry name" value="OS01G0750732 PROTEIN"/>
    <property type="match status" value="1"/>
</dbReference>
<dbReference type="Gene3D" id="1.10.510.10">
    <property type="entry name" value="Transferase(Phosphotransferase) domain 1"/>
    <property type="match status" value="1"/>
</dbReference>
<protein>
    <recommendedName>
        <fullName evidence="1">non-specific serine/threonine protein kinase</fullName>
        <ecNumber evidence="1">2.7.11.1</ecNumber>
    </recommendedName>
</protein>
<dbReference type="PANTHER" id="PTHR47989:SF71">
    <property type="entry name" value="PROTEIN KINASE DOMAIN-CONTAINING PROTEIN"/>
    <property type="match status" value="1"/>
</dbReference>
<evidence type="ECO:0000256" key="2">
    <source>
        <dbReference type="ARBA" id="ARBA00022527"/>
    </source>
</evidence>
<evidence type="ECO:0000256" key="3">
    <source>
        <dbReference type="ARBA" id="ARBA00022679"/>
    </source>
</evidence>
<evidence type="ECO:0000259" key="12">
    <source>
        <dbReference type="PROSITE" id="PS50011"/>
    </source>
</evidence>
<comment type="catalytic activity">
    <reaction evidence="8">
        <text>L-seryl-[protein] + ATP = O-phospho-L-seryl-[protein] + ADP + H(+)</text>
        <dbReference type="Rhea" id="RHEA:17989"/>
        <dbReference type="Rhea" id="RHEA-COMP:9863"/>
        <dbReference type="Rhea" id="RHEA-COMP:11604"/>
        <dbReference type="ChEBI" id="CHEBI:15378"/>
        <dbReference type="ChEBI" id="CHEBI:29999"/>
        <dbReference type="ChEBI" id="CHEBI:30616"/>
        <dbReference type="ChEBI" id="CHEBI:83421"/>
        <dbReference type="ChEBI" id="CHEBI:456216"/>
        <dbReference type="EC" id="2.7.11.1"/>
    </reaction>
</comment>
<dbReference type="PROSITE" id="PS00107">
    <property type="entry name" value="PROTEIN_KINASE_ATP"/>
    <property type="match status" value="1"/>
</dbReference>
<dbReference type="SUPFAM" id="SSF56112">
    <property type="entry name" value="Protein kinase-like (PK-like)"/>
    <property type="match status" value="1"/>
</dbReference>
<feature type="domain" description="Protein kinase" evidence="12">
    <location>
        <begin position="134"/>
        <end position="429"/>
    </location>
</feature>
<keyword evidence="5 13" id="KW-0418">Kinase</keyword>
<dbReference type="AlphaFoldDB" id="A0AAE1XHC3"/>
<keyword evidence="13" id="KW-0675">Receptor</keyword>
<comment type="similarity">
    <text evidence="10">Belongs to the protein kinase superfamily.</text>
</comment>
<dbReference type="GO" id="GO:0004674">
    <property type="term" value="F:protein serine/threonine kinase activity"/>
    <property type="evidence" value="ECO:0007669"/>
    <property type="project" value="UniProtKB-KW"/>
</dbReference>
<keyword evidence="2 10" id="KW-0723">Serine/threonine-protein kinase</keyword>
<proteinExistence type="inferred from homology"/>
<evidence type="ECO:0000313" key="14">
    <source>
        <dbReference type="Proteomes" id="UP001289374"/>
    </source>
</evidence>
<evidence type="ECO:0000256" key="10">
    <source>
        <dbReference type="RuleBase" id="RU000304"/>
    </source>
</evidence>
<dbReference type="FunFam" id="1.10.510.10:FF:000300">
    <property type="entry name" value="Calmodulin-binding receptor-like cytoplasmic kinase 3"/>
    <property type="match status" value="1"/>
</dbReference>
<evidence type="ECO:0000256" key="7">
    <source>
        <dbReference type="ARBA" id="ARBA00047899"/>
    </source>
</evidence>
<keyword evidence="14" id="KW-1185">Reference proteome</keyword>
<keyword evidence="3" id="KW-0808">Transferase</keyword>
<sequence>MRSPLFGGRRRSSGGIPTENLSHSGTSTTYSSSASASSHKSATTTSSSGKNPVKSAARSVAEALVACFSPPEQDEKSSTSAFNNDSSEASSSGSRKRRSSNLSVYSSSNDSTRTKEPGSVKFTMEEILKATRNFSPSFKIGQGGFGTVYKGQLGDGTLVAVKRAKKIVYDKHLGVEFQSEVQTLAKVEHLNLVKFYGFLEHEDEKILVVEYVPNGTLREHLDCVHGNVLDFASRLDIAIDVAHAITYLHMYTDHPVIHRDIKSSNILLTENLRAKVADFGFARLAADSESGATHVSTQVKGTAGYLDPEYLKTYQLTVKSDVYSFGVLLVELVTGRRPIEPKRELKERITARWYSYLPCLFMAVKKFTNGDAILVLDPRLARSPANNFALEKILELSLQCLAPHRQNRPAMKKCAEILWSIRKDYKELLSTSDVI</sequence>
<evidence type="ECO:0000256" key="6">
    <source>
        <dbReference type="ARBA" id="ARBA00022840"/>
    </source>
</evidence>
<evidence type="ECO:0000256" key="1">
    <source>
        <dbReference type="ARBA" id="ARBA00012513"/>
    </source>
</evidence>
<reference evidence="13" key="1">
    <citation type="submission" date="2020-06" db="EMBL/GenBank/DDBJ databases">
        <authorList>
            <person name="Li T."/>
            <person name="Hu X."/>
            <person name="Zhang T."/>
            <person name="Song X."/>
            <person name="Zhang H."/>
            <person name="Dai N."/>
            <person name="Sheng W."/>
            <person name="Hou X."/>
            <person name="Wei L."/>
        </authorList>
    </citation>
    <scope>NUCLEOTIDE SEQUENCE</scope>
    <source>
        <strain evidence="13">K16</strain>
        <tissue evidence="13">Leaf</tissue>
    </source>
</reference>
<feature type="compositionally biased region" description="Low complexity" evidence="11">
    <location>
        <begin position="22"/>
        <end position="50"/>
    </location>
</feature>
<evidence type="ECO:0000313" key="13">
    <source>
        <dbReference type="EMBL" id="KAK4411419.1"/>
    </source>
</evidence>
<evidence type="ECO:0000256" key="4">
    <source>
        <dbReference type="ARBA" id="ARBA00022741"/>
    </source>
</evidence>